<accession>A0ABD1XKB7</accession>
<gene>
    <name evidence="1" type="ORF">R1flu_026551</name>
</gene>
<dbReference type="Proteomes" id="UP001605036">
    <property type="component" value="Unassembled WGS sequence"/>
</dbReference>
<protein>
    <submittedName>
        <fullName evidence="1">Uncharacterized protein</fullName>
    </submittedName>
</protein>
<proteinExistence type="predicted"/>
<sequence>MENCSKAPQWKRRWLGWVMENGSSPICEGNVETLHSMSILILENYSDAFARSWRPLSSPTDKRLRVRPEYLHCQKHGSTRWSRKYGCERRVPQSSIHRSNGSVISKMWGTTSLDKDCLMMESALT</sequence>
<dbReference type="EMBL" id="JBHFFA010000008">
    <property type="protein sequence ID" value="KAL2607978.1"/>
    <property type="molecule type" value="Genomic_DNA"/>
</dbReference>
<comment type="caution">
    <text evidence="1">The sequence shown here is derived from an EMBL/GenBank/DDBJ whole genome shotgun (WGS) entry which is preliminary data.</text>
</comment>
<reference evidence="1 2" key="1">
    <citation type="submission" date="2024-09" db="EMBL/GenBank/DDBJ databases">
        <title>Chromosome-scale assembly of Riccia fluitans.</title>
        <authorList>
            <person name="Paukszto L."/>
            <person name="Sawicki J."/>
            <person name="Karawczyk K."/>
            <person name="Piernik-Szablinska J."/>
            <person name="Szczecinska M."/>
            <person name="Mazdziarz M."/>
        </authorList>
    </citation>
    <scope>NUCLEOTIDE SEQUENCE [LARGE SCALE GENOMIC DNA]</scope>
    <source>
        <strain evidence="1">Rf_01</strain>
        <tissue evidence="1">Aerial parts of the thallus</tissue>
    </source>
</reference>
<evidence type="ECO:0000313" key="1">
    <source>
        <dbReference type="EMBL" id="KAL2607978.1"/>
    </source>
</evidence>
<keyword evidence="2" id="KW-1185">Reference proteome</keyword>
<evidence type="ECO:0000313" key="2">
    <source>
        <dbReference type="Proteomes" id="UP001605036"/>
    </source>
</evidence>
<name>A0ABD1XKB7_9MARC</name>
<organism evidence="1 2">
    <name type="scientific">Riccia fluitans</name>
    <dbReference type="NCBI Taxonomy" id="41844"/>
    <lineage>
        <taxon>Eukaryota</taxon>
        <taxon>Viridiplantae</taxon>
        <taxon>Streptophyta</taxon>
        <taxon>Embryophyta</taxon>
        <taxon>Marchantiophyta</taxon>
        <taxon>Marchantiopsida</taxon>
        <taxon>Marchantiidae</taxon>
        <taxon>Marchantiales</taxon>
        <taxon>Ricciaceae</taxon>
        <taxon>Riccia</taxon>
    </lineage>
</organism>
<dbReference type="AlphaFoldDB" id="A0ABD1XKB7"/>